<proteinExistence type="predicted"/>
<reference evidence="3" key="1">
    <citation type="submission" date="2020-03" db="EMBL/GenBank/DDBJ databases">
        <title>Draft Genome Sequence of Cylindrodendrum hubeiense.</title>
        <authorList>
            <person name="Buettner E."/>
            <person name="Kellner H."/>
        </authorList>
    </citation>
    <scope>NUCLEOTIDE SEQUENCE</scope>
    <source>
        <strain evidence="3">IHI 201604</strain>
    </source>
</reference>
<keyword evidence="4" id="KW-1185">Reference proteome</keyword>
<keyword evidence="2" id="KW-0472">Membrane</keyword>
<name>A0A9P5H5J9_9HYPO</name>
<dbReference type="AlphaFoldDB" id="A0A9P5H5J9"/>
<sequence length="839" mass="91969">MVELTAGYVAGIIAFGIVVAQLWCPNAITFFLAGQLQDRETAATWTVAGRFLHSSLWPTLLQSDSSKNHGVRKSVILTTLSVPLIGFLVSIAGVVTPLGLYEVDEPDGKFTSTSFQYVPDASAFRSGTSPRDDRPFTRTCPYSASCYMPCPYTSDVFIISADNEGHTCDMPYGTNASVSNILHDIYGSGTKNRKTTISNFFDIEWRQLTTQYNRLLNNGTPVAVGTFRLLESLALGGEMRAVEGLVVDGKNGSIGFRNHTLPTGYSRGVTWSEDLLFMEPEVECVNTNLTIDFEISTSTGDLKGSAAVAHMFLTDRGGFVNLNTTYAGDLSQNTTTNTPDLKTRAYQAAWFTNGLTMMFMDITDPSDKAKNVTAFDRIDSELNQEWEIPVTEIDVADYQSLSIVSKFSEHLGLTATSTDGEEIYKNPYNVTASEFDYPREICQGTLPNTRVMLNSTFVTCSFVRGVPKRTNNGPDTIFEDGSKWSAPTYSCASTIKATIKTVTFFHNGTDTNLDNLVIQSIKDKEYKDESDMPMWGVEDTAFKFSQFEPIWGIVDPAYEGFQNVSTMRAPSFYMLGSSQSEWTSHYLTPNSPSMNLPGYIAPISALQSVATANDFASPDFDFSAKNSMSLWMKWKELSTSEDSMSTVIKLLWSDLAASAMVGSKGVLGARNAEADAAARISVLPTVHRVKYHWAFGIPAFIVIVVMGIIFLAVFISAVTGQSSLDTLGHRIKQVSVGRVLTTIFHPDASSFIMSTADWSRANAEKPMNMAGGRPTPSREGGPPLQFVNNGPQPFNSAPPAQAAYQNPAAYFPPDQQEFYNPAGGEMGHEMKPYFPEPKN</sequence>
<gene>
    <name evidence="3" type="ORF">G7Z17_g7418</name>
</gene>
<comment type="caution">
    <text evidence="3">The sequence shown here is derived from an EMBL/GenBank/DDBJ whole genome shotgun (WGS) entry which is preliminary data.</text>
</comment>
<feature type="transmembrane region" description="Helical" evidence="2">
    <location>
        <begin position="691"/>
        <end position="715"/>
    </location>
</feature>
<accession>A0A9P5H5J9</accession>
<evidence type="ECO:0000256" key="2">
    <source>
        <dbReference type="SAM" id="Phobius"/>
    </source>
</evidence>
<feature type="region of interest" description="Disordered" evidence="1">
    <location>
        <begin position="811"/>
        <end position="839"/>
    </location>
</feature>
<feature type="transmembrane region" description="Helical" evidence="2">
    <location>
        <begin position="6"/>
        <end position="33"/>
    </location>
</feature>
<keyword evidence="2" id="KW-0812">Transmembrane</keyword>
<evidence type="ECO:0000313" key="3">
    <source>
        <dbReference type="EMBL" id="KAF7547899.1"/>
    </source>
</evidence>
<organism evidence="3 4">
    <name type="scientific">Cylindrodendrum hubeiense</name>
    <dbReference type="NCBI Taxonomy" id="595255"/>
    <lineage>
        <taxon>Eukaryota</taxon>
        <taxon>Fungi</taxon>
        <taxon>Dikarya</taxon>
        <taxon>Ascomycota</taxon>
        <taxon>Pezizomycotina</taxon>
        <taxon>Sordariomycetes</taxon>
        <taxon>Hypocreomycetidae</taxon>
        <taxon>Hypocreales</taxon>
        <taxon>Nectriaceae</taxon>
        <taxon>Cylindrodendrum</taxon>
    </lineage>
</organism>
<feature type="transmembrane region" description="Helical" evidence="2">
    <location>
        <begin position="75"/>
        <end position="101"/>
    </location>
</feature>
<protein>
    <submittedName>
        <fullName evidence="3">Uncharacterized protein</fullName>
    </submittedName>
</protein>
<keyword evidence="2" id="KW-1133">Transmembrane helix</keyword>
<evidence type="ECO:0000256" key="1">
    <source>
        <dbReference type="SAM" id="MobiDB-lite"/>
    </source>
</evidence>
<evidence type="ECO:0000313" key="4">
    <source>
        <dbReference type="Proteomes" id="UP000722485"/>
    </source>
</evidence>
<dbReference type="OrthoDB" id="3034003at2759"/>
<dbReference type="EMBL" id="JAANBB010000164">
    <property type="protein sequence ID" value="KAF7547899.1"/>
    <property type="molecule type" value="Genomic_DNA"/>
</dbReference>
<feature type="compositionally biased region" description="Basic and acidic residues" evidence="1">
    <location>
        <begin position="826"/>
        <end position="839"/>
    </location>
</feature>
<dbReference type="Proteomes" id="UP000722485">
    <property type="component" value="Unassembled WGS sequence"/>
</dbReference>